<dbReference type="AlphaFoldDB" id="A0AAN9SQM1"/>
<sequence>MSLNIQFESNVMIHCASTEKSLALGTKIGRGKRERKSQQPLSLTCLTNSHLETIRVSLLSLSSVPSPLESKAYKTTSQLPLEPASLLLQSNHK</sequence>
<evidence type="ECO:0000313" key="2">
    <source>
        <dbReference type="Proteomes" id="UP001386955"/>
    </source>
</evidence>
<proteinExistence type="predicted"/>
<dbReference type="EMBL" id="JAYMYS010000002">
    <property type="protein sequence ID" value="KAK7404374.1"/>
    <property type="molecule type" value="Genomic_DNA"/>
</dbReference>
<evidence type="ECO:0000313" key="1">
    <source>
        <dbReference type="EMBL" id="KAK7404374.1"/>
    </source>
</evidence>
<name>A0AAN9SQM1_PSOTE</name>
<dbReference type="Proteomes" id="UP001386955">
    <property type="component" value="Unassembled WGS sequence"/>
</dbReference>
<accession>A0AAN9SQM1</accession>
<comment type="caution">
    <text evidence="1">The sequence shown here is derived from an EMBL/GenBank/DDBJ whole genome shotgun (WGS) entry which is preliminary data.</text>
</comment>
<keyword evidence="2" id="KW-1185">Reference proteome</keyword>
<protein>
    <submittedName>
        <fullName evidence="1">Uncharacterized protein</fullName>
    </submittedName>
</protein>
<gene>
    <name evidence="1" type="ORF">VNO78_05233</name>
</gene>
<organism evidence="1 2">
    <name type="scientific">Psophocarpus tetragonolobus</name>
    <name type="common">Winged bean</name>
    <name type="synonym">Dolichos tetragonolobus</name>
    <dbReference type="NCBI Taxonomy" id="3891"/>
    <lineage>
        <taxon>Eukaryota</taxon>
        <taxon>Viridiplantae</taxon>
        <taxon>Streptophyta</taxon>
        <taxon>Embryophyta</taxon>
        <taxon>Tracheophyta</taxon>
        <taxon>Spermatophyta</taxon>
        <taxon>Magnoliopsida</taxon>
        <taxon>eudicotyledons</taxon>
        <taxon>Gunneridae</taxon>
        <taxon>Pentapetalae</taxon>
        <taxon>rosids</taxon>
        <taxon>fabids</taxon>
        <taxon>Fabales</taxon>
        <taxon>Fabaceae</taxon>
        <taxon>Papilionoideae</taxon>
        <taxon>50 kb inversion clade</taxon>
        <taxon>NPAAA clade</taxon>
        <taxon>indigoferoid/millettioid clade</taxon>
        <taxon>Phaseoleae</taxon>
        <taxon>Psophocarpus</taxon>
    </lineage>
</organism>
<reference evidence="1 2" key="1">
    <citation type="submission" date="2024-01" db="EMBL/GenBank/DDBJ databases">
        <title>The genomes of 5 underutilized Papilionoideae crops provide insights into root nodulation and disease resistanc.</title>
        <authorList>
            <person name="Jiang F."/>
        </authorList>
    </citation>
    <scope>NUCLEOTIDE SEQUENCE [LARGE SCALE GENOMIC DNA]</scope>
    <source>
        <strain evidence="1">DUOXIRENSHENG_FW03</strain>
        <tissue evidence="1">Leaves</tissue>
    </source>
</reference>